<evidence type="ECO:0000313" key="2">
    <source>
        <dbReference type="EMBL" id="MCY9692124.1"/>
    </source>
</evidence>
<dbReference type="InterPro" id="IPR009875">
    <property type="entry name" value="PilZ_domain"/>
</dbReference>
<gene>
    <name evidence="2" type="ORF">M5X19_04180</name>
</gene>
<keyword evidence="3" id="KW-1185">Reference proteome</keyword>
<proteinExistence type="predicted"/>
<organism evidence="2 3">
    <name type="scientific">Paenibacillus alginolyticus</name>
    <dbReference type="NCBI Taxonomy" id="59839"/>
    <lineage>
        <taxon>Bacteria</taxon>
        <taxon>Bacillati</taxon>
        <taxon>Bacillota</taxon>
        <taxon>Bacilli</taxon>
        <taxon>Bacillales</taxon>
        <taxon>Paenibacillaceae</taxon>
        <taxon>Paenibacillus</taxon>
    </lineage>
</organism>
<dbReference type="Proteomes" id="UP001527099">
    <property type="component" value="Unassembled WGS sequence"/>
</dbReference>
<evidence type="ECO:0000313" key="3">
    <source>
        <dbReference type="Proteomes" id="UP001527099"/>
    </source>
</evidence>
<dbReference type="Gene3D" id="2.40.10.220">
    <property type="entry name" value="predicted glycosyltransferase like domains"/>
    <property type="match status" value="1"/>
</dbReference>
<evidence type="ECO:0000259" key="1">
    <source>
        <dbReference type="Pfam" id="PF07238"/>
    </source>
</evidence>
<dbReference type="EMBL" id="JAMDMX010000009">
    <property type="protein sequence ID" value="MCY9692124.1"/>
    <property type="molecule type" value="Genomic_DNA"/>
</dbReference>
<accession>A0ABT4G7K9</accession>
<feature type="domain" description="PilZ" evidence="1">
    <location>
        <begin position="6"/>
        <end position="114"/>
    </location>
</feature>
<reference evidence="2 3" key="1">
    <citation type="submission" date="2022-05" db="EMBL/GenBank/DDBJ databases">
        <title>Genome Sequencing of Bee-Associated Microbes.</title>
        <authorList>
            <person name="Dunlap C."/>
        </authorList>
    </citation>
    <scope>NUCLEOTIDE SEQUENCE [LARGE SCALE GENOMIC DNA]</scope>
    <source>
        <strain evidence="2 3">NRRL B-14421</strain>
    </source>
</reference>
<dbReference type="SUPFAM" id="SSF141371">
    <property type="entry name" value="PilZ domain-like"/>
    <property type="match status" value="1"/>
</dbReference>
<sequence length="149" mass="16896">MSQANKRSSFRLHLQIPLSALFKIIGIKNKAADTKHSKIMIRDISAGGIRIHTPLNLPIDMNLLLEFTFQLFHQEIKVLGVLTRKTMLKPSLYEYGIEFSIADPIMEQQLTSHLILLGTRLKHANMLASCSFCSDEDMADIFSTTYEIT</sequence>
<dbReference type="RefSeq" id="WP_268613748.1">
    <property type="nucleotide sequence ID" value="NZ_JAMDMX010000009.1"/>
</dbReference>
<comment type="caution">
    <text evidence="2">The sequence shown here is derived from an EMBL/GenBank/DDBJ whole genome shotgun (WGS) entry which is preliminary data.</text>
</comment>
<protein>
    <submittedName>
        <fullName evidence="2">PilZ domain-containing protein</fullName>
    </submittedName>
</protein>
<name>A0ABT4G7K9_9BACL</name>
<dbReference type="Pfam" id="PF07238">
    <property type="entry name" value="PilZ"/>
    <property type="match status" value="1"/>
</dbReference>